<reference evidence="1 2" key="1">
    <citation type="journal article" date="2022" name="Hortic Res">
        <title>A haplotype resolved chromosomal level avocado genome allows analysis of novel avocado genes.</title>
        <authorList>
            <person name="Nath O."/>
            <person name="Fletcher S.J."/>
            <person name="Hayward A."/>
            <person name="Shaw L.M."/>
            <person name="Masouleh A.K."/>
            <person name="Furtado A."/>
            <person name="Henry R.J."/>
            <person name="Mitter N."/>
        </authorList>
    </citation>
    <scope>NUCLEOTIDE SEQUENCE [LARGE SCALE GENOMIC DNA]</scope>
    <source>
        <strain evidence="2">cv. Hass</strain>
    </source>
</reference>
<name>A0ACC2MJM8_PERAE</name>
<proteinExistence type="predicted"/>
<evidence type="ECO:0000313" key="1">
    <source>
        <dbReference type="EMBL" id="KAJ8645957.1"/>
    </source>
</evidence>
<sequence length="1031" mass="115088">MKRNFPPFPRNLLFCHSFTSHSFSSLSTLSPFSPETLFFNPHPYFKTPSPSSPIPPQDLIDAYRKPLQHCKTPSPLENSLPKSLHGFQNDSSFDSENYDNQIHRSVGSLNPSNAKQLHLHLVKNGLYGNLFLSNNLVNLYAKAGNVASAAQVFGEMPERNVVTWTCLISGHVQLGRPDDACKLFCSMIQAGSVPTHFTFGNVLCACQDSGPDRLKFAMQVHGRISKTRYASDVVVCNALISMYGSCSVDSARYSCQVFDGMLMRNSISWNSIVSVYSQRGDVFSAFGLFSEMQQEGVRFSLKPNEYTFGSLISAANAFYSSSECNGSHLLEQMLPRVMKSGFLNDLYVGSALVSAFSRSGLLDTAREIFGQMSDRNAVSMNGLMVGLVKQKRGEEALDVFRDTRDLNLWCLKKGEERGREIHGFVIRSGLNDEKVAIGNGLVNMYAKCGVINDACTVFDLMGSKDLISWNSMLAGLDQNGCFQEALSYVSVSNSLLKLYAESGYIVDCQKVFNLMPEHDQVSWNSMIGALADLEAPISEVVEVILDMMRAGWSLNRITFMNILSALSSLSILELGRQVHALVLKYHAAEDNAVENALLSCYAKSGEMDDCERLFVKMSERRDEVSWNSMIAGYIHNGLLPKALDIFWLMIQMRQRVDRFTFATVLSACASVAVLERGTETHAHCIRACLGSDVVVESALIDMYSKCGRVDYAARVFGLMSLRNEFSWNSMISGYARHGHCGKALELFKEMQKEDCSPDHVTFVGVLSACSHFGLVDQGVKYFESMSKTYGLVPRMEHCSCIVDLLGRAGELDKVEDFIRRMPMKPNVLVWRTVLGACCRANGSKMDLGKQAAEMLLELEPKNPVNYVLISNMYASGGSWEDVAKTRARMANLPAKKEAGCSWVTLKDGVHVFIAGDKSHPETDAIYEKLYMLNQKIRDVGYVPQTKFALYDLEVENKEELLSVHSEKLAVSFVLIRTSELPIRIMKNLRVCGDCHSAFRYISQITKRQIILWDSSRFHHFDDGKCSCGDYW</sequence>
<accession>A0ACC2MJM8</accession>
<protein>
    <submittedName>
        <fullName evidence="1">Uncharacterized protein</fullName>
    </submittedName>
</protein>
<keyword evidence="2" id="KW-1185">Reference proteome</keyword>
<comment type="caution">
    <text evidence="1">The sequence shown here is derived from an EMBL/GenBank/DDBJ whole genome shotgun (WGS) entry which is preliminary data.</text>
</comment>
<organism evidence="1 2">
    <name type="scientific">Persea americana</name>
    <name type="common">Avocado</name>
    <dbReference type="NCBI Taxonomy" id="3435"/>
    <lineage>
        <taxon>Eukaryota</taxon>
        <taxon>Viridiplantae</taxon>
        <taxon>Streptophyta</taxon>
        <taxon>Embryophyta</taxon>
        <taxon>Tracheophyta</taxon>
        <taxon>Spermatophyta</taxon>
        <taxon>Magnoliopsida</taxon>
        <taxon>Magnoliidae</taxon>
        <taxon>Laurales</taxon>
        <taxon>Lauraceae</taxon>
        <taxon>Persea</taxon>
    </lineage>
</organism>
<gene>
    <name evidence="1" type="ORF">MRB53_007705</name>
</gene>
<evidence type="ECO:0000313" key="2">
    <source>
        <dbReference type="Proteomes" id="UP001234297"/>
    </source>
</evidence>
<dbReference type="Proteomes" id="UP001234297">
    <property type="component" value="Chromosome 2"/>
</dbReference>
<dbReference type="EMBL" id="CM056810">
    <property type="protein sequence ID" value="KAJ8645957.1"/>
    <property type="molecule type" value="Genomic_DNA"/>
</dbReference>